<dbReference type="EMBL" id="CU207366">
    <property type="protein sequence ID" value="CAL67427.1"/>
    <property type="molecule type" value="Genomic_DNA"/>
</dbReference>
<dbReference type="AlphaFoldDB" id="A0M482"/>
<evidence type="ECO:0000313" key="2">
    <source>
        <dbReference type="Proteomes" id="UP000000755"/>
    </source>
</evidence>
<protein>
    <submittedName>
        <fullName evidence="1">Uncharacterized protein</fullName>
    </submittedName>
</protein>
<dbReference type="KEGG" id="gfo:GFO_2471"/>
<accession>A0M482</accession>
<evidence type="ECO:0000313" key="1">
    <source>
        <dbReference type="EMBL" id="CAL67427.1"/>
    </source>
</evidence>
<dbReference type="HOGENOM" id="CLU_3290354_0_0_10"/>
<name>A0M482_CHRFK</name>
<reference evidence="1 2" key="1">
    <citation type="journal article" date="2006" name="Environ. Microbiol.">
        <title>Whole genome analysis of the marine Bacteroidetes'Gramella forsetii' reveals adaptations to degradation of polymeric organic matter.</title>
        <authorList>
            <person name="Bauer M."/>
            <person name="Kube M."/>
            <person name="Teeling H."/>
            <person name="Richter M."/>
            <person name="Lombardot T."/>
            <person name="Allers E."/>
            <person name="Wuerdemann C.A."/>
            <person name="Quast C."/>
            <person name="Kuhl H."/>
            <person name="Knaust F."/>
            <person name="Woebken D."/>
            <person name="Bischof K."/>
            <person name="Mussmann M."/>
            <person name="Choudhuri J.V."/>
            <person name="Meyer F."/>
            <person name="Reinhardt R."/>
            <person name="Amann R.I."/>
            <person name="Gloeckner F.O."/>
        </authorList>
    </citation>
    <scope>NUCLEOTIDE SEQUENCE [LARGE SCALE GENOMIC DNA]</scope>
    <source>
        <strain evidence="1 2">KT0803</strain>
    </source>
</reference>
<organism evidence="1 2">
    <name type="scientific">Christiangramia forsetii (strain DSM 17595 / CGMCC 1.15422 / KT0803)</name>
    <name type="common">Gramella forsetii</name>
    <dbReference type="NCBI Taxonomy" id="411154"/>
    <lineage>
        <taxon>Bacteria</taxon>
        <taxon>Pseudomonadati</taxon>
        <taxon>Bacteroidota</taxon>
        <taxon>Flavobacteriia</taxon>
        <taxon>Flavobacteriales</taxon>
        <taxon>Flavobacteriaceae</taxon>
        <taxon>Christiangramia</taxon>
    </lineage>
</organism>
<sequence>MILIVEKYPGDGGSYVLHNDIKLSQFLVLTKLFNASKALF</sequence>
<proteinExistence type="predicted"/>
<gene>
    <name evidence="1" type="ordered locus">GFO_2471</name>
</gene>
<dbReference type="Proteomes" id="UP000000755">
    <property type="component" value="Chromosome"/>
</dbReference>